<keyword evidence="3 5" id="KW-0808">Transferase</keyword>
<dbReference type="SUPFAM" id="SSF53335">
    <property type="entry name" value="S-adenosyl-L-methionine-dependent methyltransferases"/>
    <property type="match status" value="1"/>
</dbReference>
<evidence type="ECO:0000256" key="4">
    <source>
        <dbReference type="RuleBase" id="RU362030"/>
    </source>
</evidence>
<protein>
    <recommendedName>
        <fullName evidence="4">S-adenosyl-L-methionine-dependent methyltransferase</fullName>
        <ecNumber evidence="4">2.1.1.-</ecNumber>
    </recommendedName>
</protein>
<dbReference type="NCBIfam" id="TIGR00027">
    <property type="entry name" value="mthyl_TIGR00027"/>
    <property type="match status" value="1"/>
</dbReference>
<accession>A0A1H8JPV7</accession>
<dbReference type="AlphaFoldDB" id="A0A1H8JPV7"/>
<evidence type="ECO:0000256" key="3">
    <source>
        <dbReference type="ARBA" id="ARBA00022679"/>
    </source>
</evidence>
<dbReference type="InterPro" id="IPR029063">
    <property type="entry name" value="SAM-dependent_MTases_sf"/>
</dbReference>
<dbReference type="Gene3D" id="3.40.50.150">
    <property type="entry name" value="Vaccinia Virus protein VP39"/>
    <property type="match status" value="1"/>
</dbReference>
<dbReference type="PANTHER" id="PTHR43619:SF2">
    <property type="entry name" value="S-ADENOSYL-L-METHIONINE-DEPENDENT METHYLTRANSFERASES SUPERFAMILY PROTEIN"/>
    <property type="match status" value="1"/>
</dbReference>
<dbReference type="Proteomes" id="UP000198984">
    <property type="component" value="Unassembled WGS sequence"/>
</dbReference>
<dbReference type="Pfam" id="PF04072">
    <property type="entry name" value="LCM"/>
    <property type="match status" value="1"/>
</dbReference>
<name>A0A1H8JPV7_9BACT</name>
<evidence type="ECO:0000313" key="5">
    <source>
        <dbReference type="EMBL" id="SEN82601.1"/>
    </source>
</evidence>
<keyword evidence="4" id="KW-0949">S-adenosyl-L-methionine</keyword>
<keyword evidence="2 4" id="KW-0489">Methyltransferase</keyword>
<comment type="function">
    <text evidence="4">Exhibits S-adenosyl-L-methionine-dependent methyltransferase activity.</text>
</comment>
<reference evidence="5 6" key="1">
    <citation type="submission" date="2016-10" db="EMBL/GenBank/DDBJ databases">
        <authorList>
            <person name="de Groot N.N."/>
        </authorList>
    </citation>
    <scope>NUCLEOTIDE SEQUENCE [LARGE SCALE GENOMIC DNA]</scope>
    <source>
        <strain evidence="5 6">DSM 21039</strain>
    </source>
</reference>
<dbReference type="InterPro" id="IPR011610">
    <property type="entry name" value="SAM_mthyl_Trfase_ML2640-like"/>
</dbReference>
<dbReference type="EMBL" id="FOBB01000013">
    <property type="protein sequence ID" value="SEN82601.1"/>
    <property type="molecule type" value="Genomic_DNA"/>
</dbReference>
<sequence>MPLVDTSKMAEYKAFYRAVVSSRPPHERLFYDPYAEAFLSPGLRCLLWLFKQPLLYPLINWCMEKRYPGRFATTAACTRLVDDLIMSCIERHQVKQVVILGAGYDCRAHRLPAAAVQFVEVDDLQRQTLKRQVLQQLPQPPMTLVDYIPMDLATQMPDDVLPLQLQRAHYNTLFIWEDIHRVFPGKNIDKMFGYFQRFPEGARFIFTYAVKNPGMFIDAMPVTRLLQEHPNDQNYDQDPARFRDFLQAYDLQLEQLTGADAYRQLYYGKRADRMKGYKWCNVAMASVKVKTIES</sequence>
<evidence type="ECO:0000313" key="6">
    <source>
        <dbReference type="Proteomes" id="UP000198984"/>
    </source>
</evidence>
<dbReference type="STRING" id="573321.SAMN04488505_113107"/>
<proteinExistence type="inferred from homology"/>
<evidence type="ECO:0000256" key="2">
    <source>
        <dbReference type="ARBA" id="ARBA00022603"/>
    </source>
</evidence>
<dbReference type="GO" id="GO:0032259">
    <property type="term" value="P:methylation"/>
    <property type="evidence" value="ECO:0007669"/>
    <property type="project" value="UniProtKB-KW"/>
</dbReference>
<gene>
    <name evidence="5" type="ORF">SAMN04488505_113107</name>
</gene>
<evidence type="ECO:0000256" key="1">
    <source>
        <dbReference type="ARBA" id="ARBA00008138"/>
    </source>
</evidence>
<keyword evidence="6" id="KW-1185">Reference proteome</keyword>
<dbReference type="EC" id="2.1.1.-" evidence="4"/>
<organism evidence="5 6">
    <name type="scientific">Chitinophaga rupis</name>
    <dbReference type="NCBI Taxonomy" id="573321"/>
    <lineage>
        <taxon>Bacteria</taxon>
        <taxon>Pseudomonadati</taxon>
        <taxon>Bacteroidota</taxon>
        <taxon>Chitinophagia</taxon>
        <taxon>Chitinophagales</taxon>
        <taxon>Chitinophagaceae</taxon>
        <taxon>Chitinophaga</taxon>
    </lineage>
</organism>
<dbReference type="PANTHER" id="PTHR43619">
    <property type="entry name" value="S-ADENOSYL-L-METHIONINE-DEPENDENT METHYLTRANSFERASE YKTD-RELATED"/>
    <property type="match status" value="1"/>
</dbReference>
<comment type="similarity">
    <text evidence="1 4">Belongs to the UPF0677 family.</text>
</comment>
<dbReference type="GO" id="GO:0008168">
    <property type="term" value="F:methyltransferase activity"/>
    <property type="evidence" value="ECO:0007669"/>
    <property type="project" value="UniProtKB-UniRule"/>
</dbReference>
<dbReference type="InterPro" id="IPR007213">
    <property type="entry name" value="Ppm1/Ppm2/Tcmp"/>
</dbReference>